<evidence type="ECO:0000313" key="3">
    <source>
        <dbReference type="Proteomes" id="UP000274850"/>
    </source>
</evidence>
<proteinExistence type="predicted"/>
<feature type="region of interest" description="Disordered" evidence="1">
    <location>
        <begin position="62"/>
        <end position="86"/>
    </location>
</feature>
<keyword evidence="3" id="KW-1185">Reference proteome</keyword>
<reference evidence="2" key="1">
    <citation type="submission" date="2017-08" db="EMBL/GenBank/DDBJ databases">
        <authorList>
            <person name="de Groot N.N."/>
        </authorList>
    </citation>
    <scope>NUCLEOTIDE SEQUENCE</scope>
</reference>
<dbReference type="EMBL" id="LT907979">
    <property type="protein sequence ID" value="SOB73923.1"/>
    <property type="molecule type" value="Genomic_DNA"/>
</dbReference>
<evidence type="ECO:0000256" key="1">
    <source>
        <dbReference type="SAM" id="MobiDB-lite"/>
    </source>
</evidence>
<name>A0A285PW95_9VIRU</name>
<dbReference type="Proteomes" id="UP000274850">
    <property type="component" value="Segment"/>
</dbReference>
<gene>
    <name evidence="2" type="ORF">BQ9231_00040</name>
</gene>
<organism evidence="2">
    <name type="scientific">Cedratvirus lausannensis</name>
    <dbReference type="NCBI Taxonomy" id="2023205"/>
    <lineage>
        <taxon>Viruses</taxon>
        <taxon>Pithoviruses</taxon>
        <taxon>Orthocedratvirinae</taxon>
        <taxon>Alphacedratvirus</taxon>
        <taxon>Alphacedratvirus francolausannense</taxon>
    </lineage>
</organism>
<protein>
    <submittedName>
        <fullName evidence="2">Uncharacterized protein</fullName>
    </submittedName>
</protein>
<feature type="compositionally biased region" description="Polar residues" evidence="1">
    <location>
        <begin position="68"/>
        <end position="77"/>
    </location>
</feature>
<accession>A0A285PW95</accession>
<sequence>MQADDLFEKKVALDKHINFIREQLLYTDDPVETKRLLAILDDLLSEQLQLEDYLGCYYEKEEKPLKRPSSTQASPTKRGTEESQRPITKVTFAKRVAEELPQRVPATGVKPLGEIQIGTWVRPEGEGEWFRLSTKYPKYITVIGENNQTMYINSNRYSEPWEYRE</sequence>
<evidence type="ECO:0000313" key="2">
    <source>
        <dbReference type="EMBL" id="SOB73923.1"/>
    </source>
</evidence>